<dbReference type="InterPro" id="IPR045324">
    <property type="entry name" value="Small_multidrug_res"/>
</dbReference>
<evidence type="ECO:0000256" key="2">
    <source>
        <dbReference type="ARBA" id="ARBA00022448"/>
    </source>
</evidence>
<keyword evidence="3" id="KW-1003">Cell membrane</keyword>
<evidence type="ECO:0000256" key="8">
    <source>
        <dbReference type="SAM" id="Phobius"/>
    </source>
</evidence>
<sequence length="86" mass="8463">MASQGGGRKWLAGTLAGYLTAFAGLTLALDGGLALGVAYGIWAAAGVALTAVASHLLFREPLTKVMGAGIGLIVVGVLCIELGAAH</sequence>
<organism evidence="9 10">
    <name type="scientific">Streptomyces ziwulingensis</name>
    <dbReference type="NCBI Taxonomy" id="1045501"/>
    <lineage>
        <taxon>Bacteria</taxon>
        <taxon>Bacillati</taxon>
        <taxon>Actinomycetota</taxon>
        <taxon>Actinomycetes</taxon>
        <taxon>Kitasatosporales</taxon>
        <taxon>Streptomycetaceae</taxon>
        <taxon>Streptomyces</taxon>
    </lineage>
</organism>
<comment type="similarity">
    <text evidence="7">Belongs to the drug/metabolite transporter (DMT) superfamily. Small multidrug resistance (SMR) (TC 2.A.7.1) family.</text>
</comment>
<proteinExistence type="inferred from homology"/>
<evidence type="ECO:0000256" key="4">
    <source>
        <dbReference type="ARBA" id="ARBA00022692"/>
    </source>
</evidence>
<dbReference type="InterPro" id="IPR037185">
    <property type="entry name" value="EmrE-like"/>
</dbReference>
<evidence type="ECO:0000313" key="9">
    <source>
        <dbReference type="EMBL" id="GAA4803454.1"/>
    </source>
</evidence>
<evidence type="ECO:0000256" key="7">
    <source>
        <dbReference type="RuleBase" id="RU003942"/>
    </source>
</evidence>
<dbReference type="EMBL" id="BAABIG010000033">
    <property type="protein sequence ID" value="GAA4803454.1"/>
    <property type="molecule type" value="Genomic_DNA"/>
</dbReference>
<keyword evidence="4 7" id="KW-0812">Transmembrane</keyword>
<keyword evidence="2" id="KW-0813">Transport</keyword>
<evidence type="ECO:0000313" key="10">
    <source>
        <dbReference type="Proteomes" id="UP001501265"/>
    </source>
</evidence>
<dbReference type="PANTHER" id="PTHR30561">
    <property type="entry name" value="SMR FAMILY PROTON-DEPENDENT DRUG EFFLUX TRANSPORTER SUGE"/>
    <property type="match status" value="1"/>
</dbReference>
<evidence type="ECO:0000256" key="3">
    <source>
        <dbReference type="ARBA" id="ARBA00022475"/>
    </source>
</evidence>
<dbReference type="Proteomes" id="UP001501265">
    <property type="component" value="Unassembled WGS sequence"/>
</dbReference>
<keyword evidence="5 8" id="KW-1133">Transmembrane helix</keyword>
<dbReference type="InterPro" id="IPR000390">
    <property type="entry name" value="Small_drug/metabolite_transptr"/>
</dbReference>
<protein>
    <submittedName>
        <fullName evidence="9">SMR family transporter</fullName>
    </submittedName>
</protein>
<gene>
    <name evidence="9" type="ORF">GCM10023220_35890</name>
</gene>
<keyword evidence="6 8" id="KW-0472">Membrane</keyword>
<evidence type="ECO:0000256" key="1">
    <source>
        <dbReference type="ARBA" id="ARBA00004651"/>
    </source>
</evidence>
<evidence type="ECO:0000256" key="5">
    <source>
        <dbReference type="ARBA" id="ARBA00022989"/>
    </source>
</evidence>
<dbReference type="PANTHER" id="PTHR30561:SF1">
    <property type="entry name" value="MULTIDRUG TRANSPORTER EMRE"/>
    <property type="match status" value="1"/>
</dbReference>
<dbReference type="SUPFAM" id="SSF103481">
    <property type="entry name" value="Multidrug resistance efflux transporter EmrE"/>
    <property type="match status" value="1"/>
</dbReference>
<keyword evidence="10" id="KW-1185">Reference proteome</keyword>
<name>A0ABP9C375_9ACTN</name>
<evidence type="ECO:0000256" key="6">
    <source>
        <dbReference type="ARBA" id="ARBA00023136"/>
    </source>
</evidence>
<comment type="caution">
    <text evidence="9">The sequence shown here is derived from an EMBL/GenBank/DDBJ whole genome shotgun (WGS) entry which is preliminary data.</text>
</comment>
<reference evidence="10" key="1">
    <citation type="journal article" date="2019" name="Int. J. Syst. Evol. Microbiol.">
        <title>The Global Catalogue of Microorganisms (GCM) 10K type strain sequencing project: providing services to taxonomists for standard genome sequencing and annotation.</title>
        <authorList>
            <consortium name="The Broad Institute Genomics Platform"/>
            <consortium name="The Broad Institute Genome Sequencing Center for Infectious Disease"/>
            <person name="Wu L."/>
            <person name="Ma J."/>
        </authorList>
    </citation>
    <scope>NUCLEOTIDE SEQUENCE [LARGE SCALE GENOMIC DNA]</scope>
    <source>
        <strain evidence="10">JCM 18081</strain>
    </source>
</reference>
<feature type="transmembrane region" description="Helical" evidence="8">
    <location>
        <begin position="38"/>
        <end position="58"/>
    </location>
</feature>
<dbReference type="Gene3D" id="1.10.3730.20">
    <property type="match status" value="1"/>
</dbReference>
<dbReference type="Pfam" id="PF00893">
    <property type="entry name" value="Multi_Drug_Res"/>
    <property type="match status" value="1"/>
</dbReference>
<comment type="subcellular location">
    <subcellularLocation>
        <location evidence="1 7">Cell membrane</location>
        <topology evidence="1 7">Multi-pass membrane protein</topology>
    </subcellularLocation>
</comment>
<feature type="transmembrane region" description="Helical" evidence="8">
    <location>
        <begin position="65"/>
        <end position="85"/>
    </location>
</feature>
<accession>A0ABP9C375</accession>